<reference evidence="2" key="1">
    <citation type="submission" date="2014-03" db="EMBL/GenBank/DDBJ databases">
        <title>The sialotranscriptome of Amblyomma triste, Amblyomma parvum and Amblyomma cajennense ticks, uncovered by 454-based RNA-seq.</title>
        <authorList>
            <person name="Garcia G.R."/>
            <person name="Gardinassi L.G."/>
            <person name="Ribeiro J.M."/>
            <person name="Anatriello E."/>
            <person name="Ferreira B.R."/>
            <person name="Moreira H.N."/>
            <person name="Mafra C."/>
            <person name="Olegario M.M."/>
            <person name="Szabo P.J."/>
            <person name="Miranda-Santos I.K."/>
            <person name="Maruyama S.R."/>
        </authorList>
    </citation>
    <scope>NUCLEOTIDE SEQUENCE</scope>
    <source>
        <strain evidence="2">Mato Grasso do Sul</strain>
        <tissue evidence="2">Salivary glands</tissue>
    </source>
</reference>
<dbReference type="AlphaFoldDB" id="A0A023G3Y8"/>
<feature type="region of interest" description="Disordered" evidence="1">
    <location>
        <begin position="276"/>
        <end position="336"/>
    </location>
</feature>
<protein>
    <submittedName>
        <fullName evidence="2">Putative cell wall surface anchor family protein</fullName>
    </submittedName>
</protein>
<feature type="region of interest" description="Disordered" evidence="1">
    <location>
        <begin position="1"/>
        <end position="26"/>
    </location>
</feature>
<dbReference type="EMBL" id="GBBM01006961">
    <property type="protein sequence ID" value="JAC28457.1"/>
    <property type="molecule type" value="mRNA"/>
</dbReference>
<proteinExistence type="evidence at transcript level"/>
<organism evidence="2">
    <name type="scientific">Amblyomma triste</name>
    <name type="common">Neotropical tick</name>
    <dbReference type="NCBI Taxonomy" id="251400"/>
    <lineage>
        <taxon>Eukaryota</taxon>
        <taxon>Metazoa</taxon>
        <taxon>Ecdysozoa</taxon>
        <taxon>Arthropoda</taxon>
        <taxon>Chelicerata</taxon>
        <taxon>Arachnida</taxon>
        <taxon>Acari</taxon>
        <taxon>Parasitiformes</taxon>
        <taxon>Ixodida</taxon>
        <taxon>Ixodoidea</taxon>
        <taxon>Ixodidae</taxon>
        <taxon>Amblyomminae</taxon>
        <taxon>Amblyomma</taxon>
    </lineage>
</organism>
<sequence length="336" mass="34441">MATGATTMEAAEAGAAVTETGEGVAATETEVEAEEVLGTAGATTSEVRPEATAVVVAAAATESAAMVAVAVGTIEKAIVVPAIRVGAEVVAGTAGMAGVANTMTGTATNKGAEGATEAAAAKGMVRAKAKVVAVAVAVAVATPGASSSSSRKAEPPQPQVALPGLSLKAVHRSMAQAVPTHSSSHQVNRALLQRPPTATTCRMHLASGRTRSSNSSKSLEHTRPLHSSRCSTRVLWPSRLVTRQELRPVNNSSRLPLEVQAAKHTALPIRPLHTRQRQLAQHKSKEQLGRPAAQLRTPQHKHSTTATTPSTQATLVASTTGLGTSRKEEPPPPQLS</sequence>
<evidence type="ECO:0000256" key="1">
    <source>
        <dbReference type="SAM" id="MobiDB-lite"/>
    </source>
</evidence>
<evidence type="ECO:0000313" key="2">
    <source>
        <dbReference type="EMBL" id="JAC28457.1"/>
    </source>
</evidence>
<name>A0A023G3Y8_AMBTT</name>
<feature type="compositionally biased region" description="Low complexity" evidence="1">
    <location>
        <begin position="207"/>
        <end position="217"/>
    </location>
</feature>
<feature type="region of interest" description="Disordered" evidence="1">
    <location>
        <begin position="206"/>
        <end position="226"/>
    </location>
</feature>
<feature type="compositionally biased region" description="Low complexity" evidence="1">
    <location>
        <begin position="304"/>
        <end position="314"/>
    </location>
</feature>
<accession>A0A023G3Y8</accession>